<dbReference type="OrthoDB" id="10352976at2759"/>
<dbReference type="EMBL" id="JABANP010000232">
    <property type="protein sequence ID" value="KAF4686165.1"/>
    <property type="molecule type" value="Genomic_DNA"/>
</dbReference>
<gene>
    <name evidence="2" type="ORF">FOZ60_005604</name>
</gene>
<proteinExistence type="predicted"/>
<protein>
    <submittedName>
        <fullName evidence="2">Uncharacterized protein</fullName>
    </submittedName>
</protein>
<comment type="caution">
    <text evidence="2">The sequence shown here is derived from an EMBL/GenBank/DDBJ whole genome shotgun (WGS) entry which is preliminary data.</text>
</comment>
<evidence type="ECO:0000256" key="1">
    <source>
        <dbReference type="SAM" id="MobiDB-lite"/>
    </source>
</evidence>
<reference evidence="2 3" key="1">
    <citation type="submission" date="2020-04" db="EMBL/GenBank/DDBJ databases">
        <title>Perkinsus olseni comparative genomics.</title>
        <authorList>
            <person name="Bogema D.R."/>
        </authorList>
    </citation>
    <scope>NUCLEOTIDE SEQUENCE [LARGE SCALE GENOMIC DNA]</scope>
    <source>
        <strain evidence="2">00978-12</strain>
    </source>
</reference>
<feature type="region of interest" description="Disordered" evidence="1">
    <location>
        <begin position="226"/>
        <end position="305"/>
    </location>
</feature>
<evidence type="ECO:0000313" key="2">
    <source>
        <dbReference type="EMBL" id="KAF4686165.1"/>
    </source>
</evidence>
<organism evidence="2 3">
    <name type="scientific">Perkinsus olseni</name>
    <name type="common">Perkinsus atlanticus</name>
    <dbReference type="NCBI Taxonomy" id="32597"/>
    <lineage>
        <taxon>Eukaryota</taxon>
        <taxon>Sar</taxon>
        <taxon>Alveolata</taxon>
        <taxon>Perkinsozoa</taxon>
        <taxon>Perkinsea</taxon>
        <taxon>Perkinsida</taxon>
        <taxon>Perkinsidae</taxon>
        <taxon>Perkinsus</taxon>
    </lineage>
</organism>
<name>A0A7J6NQT1_PEROL</name>
<dbReference type="Proteomes" id="UP000541610">
    <property type="component" value="Unassembled WGS sequence"/>
</dbReference>
<accession>A0A7J6NQT1</accession>
<evidence type="ECO:0000313" key="3">
    <source>
        <dbReference type="Proteomes" id="UP000541610"/>
    </source>
</evidence>
<sequence>MALAARYGYRVVYGSEFTIVHRTYVPPFEAVACHVGKTWSALKSSDFSLAFYDEAGKSCNITETTDAHPLFAYAGRQFQGPLGVTYHLLDLTIVPGPNDTSPSRCSAETEPEISGRAAQLKGPQEAVAQSTRYRYQVTLNGECFVSSSHDTIDFSLHTVRKDIIRVWPRLAGDGIHLVCYDKAGRSRKIKEASMAGLFDCFAEETVRSDGRTILILKLEVVHKLTNNDESGTGGNAEATKATTAASRPSPREDDLVSSIAASSDASEIDCSSHDSWYRPLIPPPSYPAESRGPSQQQTKRMRRSE</sequence>
<feature type="compositionally biased region" description="Low complexity" evidence="1">
    <location>
        <begin position="257"/>
        <end position="269"/>
    </location>
</feature>
<dbReference type="AlphaFoldDB" id="A0A7J6NQT1"/>